<comment type="caution">
    <text evidence="1">The sequence shown here is derived from an EMBL/GenBank/DDBJ whole genome shotgun (WGS) entry which is preliminary data.</text>
</comment>
<dbReference type="AlphaFoldDB" id="H1HMX8"/>
<dbReference type="STRING" id="999422.HMPREF9944_01522"/>
<dbReference type="HOGENOM" id="CLU_3028503_0_0_10"/>
<dbReference type="EMBL" id="AGEK01000028">
    <property type="protein sequence ID" value="EHO69665.1"/>
    <property type="molecule type" value="Genomic_DNA"/>
</dbReference>
<evidence type="ECO:0000313" key="2">
    <source>
        <dbReference type="Proteomes" id="UP000003167"/>
    </source>
</evidence>
<organism evidence="1 2">
    <name type="scientific">Segatella maculosa OT 289</name>
    <dbReference type="NCBI Taxonomy" id="999422"/>
    <lineage>
        <taxon>Bacteria</taxon>
        <taxon>Pseudomonadati</taxon>
        <taxon>Bacteroidota</taxon>
        <taxon>Bacteroidia</taxon>
        <taxon>Bacteroidales</taxon>
        <taxon>Prevotellaceae</taxon>
        <taxon>Segatella</taxon>
    </lineage>
</organism>
<sequence>MRLCFFHSLPPPFNAIEMPHPMKPARNFNHFAHQYAHDRHVGTHGSCVRSSTVDE</sequence>
<protein>
    <submittedName>
        <fullName evidence="1">Uncharacterized protein</fullName>
    </submittedName>
</protein>
<keyword evidence="2" id="KW-1185">Reference proteome</keyword>
<name>H1HMX8_9BACT</name>
<dbReference type="Proteomes" id="UP000003167">
    <property type="component" value="Unassembled WGS sequence"/>
</dbReference>
<reference evidence="1 2" key="1">
    <citation type="submission" date="2011-12" db="EMBL/GenBank/DDBJ databases">
        <title>The Genome Sequence of Prevotella maculosa OT 289.</title>
        <authorList>
            <consortium name="The Broad Institute Genome Sequencing Platform"/>
            <person name="Earl A."/>
            <person name="Ward D."/>
            <person name="Feldgarden M."/>
            <person name="Gevers D."/>
            <person name="Izard J."/>
            <person name="Blanton J.M."/>
            <person name="Mathney J."/>
            <person name="Tanner A.C."/>
            <person name="Dewhirst F.E."/>
            <person name="Young S.K."/>
            <person name="Zeng Q."/>
            <person name="Gargeya S."/>
            <person name="Fitzgerald M."/>
            <person name="Haas B."/>
            <person name="Abouelleil A."/>
            <person name="Alvarado L."/>
            <person name="Arachchi H.M."/>
            <person name="Berlin A."/>
            <person name="Chapman S.B."/>
            <person name="Gearin G."/>
            <person name="Goldberg J."/>
            <person name="Griggs A."/>
            <person name="Gujja S."/>
            <person name="Hansen M."/>
            <person name="Heiman D."/>
            <person name="Howarth C."/>
            <person name="Larimer J."/>
            <person name="Lui A."/>
            <person name="MacDonald P.J.P."/>
            <person name="McCowen C."/>
            <person name="Montmayeur A."/>
            <person name="Murphy C."/>
            <person name="Neiman D."/>
            <person name="Pearson M."/>
            <person name="Priest M."/>
            <person name="Roberts A."/>
            <person name="Saif S."/>
            <person name="Shea T."/>
            <person name="Sisk P."/>
            <person name="Stolte C."/>
            <person name="Sykes S."/>
            <person name="Wortman J."/>
            <person name="Nusbaum C."/>
            <person name="Birren B."/>
        </authorList>
    </citation>
    <scope>NUCLEOTIDE SEQUENCE [LARGE SCALE GENOMIC DNA]</scope>
    <source>
        <strain evidence="1 2">OT 289</strain>
    </source>
</reference>
<gene>
    <name evidence="1" type="ORF">HMPREF9944_01522</name>
</gene>
<proteinExistence type="predicted"/>
<evidence type="ECO:0000313" key="1">
    <source>
        <dbReference type="EMBL" id="EHO69665.1"/>
    </source>
</evidence>
<accession>H1HMX8</accession>